<gene>
    <name evidence="4" type="ORF">N866_09890</name>
</gene>
<dbReference type="SMART" id="SM01007">
    <property type="entry name" value="Aldolase_II"/>
    <property type="match status" value="1"/>
</dbReference>
<evidence type="ECO:0000313" key="5">
    <source>
        <dbReference type="Proteomes" id="UP000019753"/>
    </source>
</evidence>
<dbReference type="Gene3D" id="3.40.225.10">
    <property type="entry name" value="Class II aldolase/adducin N-terminal domain"/>
    <property type="match status" value="1"/>
</dbReference>
<proteinExistence type="predicted"/>
<evidence type="ECO:0000256" key="1">
    <source>
        <dbReference type="ARBA" id="ARBA00022723"/>
    </source>
</evidence>
<dbReference type="Proteomes" id="UP000019753">
    <property type="component" value="Unassembled WGS sequence"/>
</dbReference>
<keyword evidence="1" id="KW-0479">Metal-binding</keyword>
<organism evidence="4 5">
    <name type="scientific">Actinotalea ferrariae CF5-4</name>
    <dbReference type="NCBI Taxonomy" id="948458"/>
    <lineage>
        <taxon>Bacteria</taxon>
        <taxon>Bacillati</taxon>
        <taxon>Actinomycetota</taxon>
        <taxon>Actinomycetes</taxon>
        <taxon>Micrococcales</taxon>
        <taxon>Cellulomonadaceae</taxon>
        <taxon>Actinotalea</taxon>
    </lineage>
</organism>
<evidence type="ECO:0000256" key="2">
    <source>
        <dbReference type="ARBA" id="ARBA00023239"/>
    </source>
</evidence>
<dbReference type="AlphaFoldDB" id="A0A021VT85"/>
<dbReference type="SUPFAM" id="SSF53639">
    <property type="entry name" value="AraD/HMP-PK domain-like"/>
    <property type="match status" value="1"/>
</dbReference>
<dbReference type="GO" id="GO:0005829">
    <property type="term" value="C:cytosol"/>
    <property type="evidence" value="ECO:0007669"/>
    <property type="project" value="TreeGrafter"/>
</dbReference>
<keyword evidence="5" id="KW-1185">Reference proteome</keyword>
<dbReference type="GO" id="GO:0016832">
    <property type="term" value="F:aldehyde-lyase activity"/>
    <property type="evidence" value="ECO:0007669"/>
    <property type="project" value="TreeGrafter"/>
</dbReference>
<feature type="domain" description="Class II aldolase/adducin N-terminal" evidence="3">
    <location>
        <begin position="23"/>
        <end position="202"/>
    </location>
</feature>
<dbReference type="InterPro" id="IPR036409">
    <property type="entry name" value="Aldolase_II/adducin_N_sf"/>
</dbReference>
<dbReference type="InterPro" id="IPR001303">
    <property type="entry name" value="Aldolase_II/adducin_N"/>
</dbReference>
<comment type="caution">
    <text evidence="4">The sequence shown here is derived from an EMBL/GenBank/DDBJ whole genome shotgun (WGS) entry which is preliminary data.</text>
</comment>
<evidence type="ECO:0000259" key="3">
    <source>
        <dbReference type="SMART" id="SM01007"/>
    </source>
</evidence>
<dbReference type="RefSeq" id="WP_216699466.1">
    <property type="nucleotide sequence ID" value="NZ_AXCW01000276.1"/>
</dbReference>
<reference evidence="4 5" key="1">
    <citation type="submission" date="2014-01" db="EMBL/GenBank/DDBJ databases">
        <title>Actinotalea ferrariae CF5-4.</title>
        <authorList>
            <person name="Chen F."/>
            <person name="Li Y."/>
            <person name="Wang G."/>
        </authorList>
    </citation>
    <scope>NUCLEOTIDE SEQUENCE [LARGE SCALE GENOMIC DNA]</scope>
    <source>
        <strain evidence="4 5">CF5-4</strain>
    </source>
</reference>
<name>A0A021VT85_9CELL</name>
<dbReference type="InterPro" id="IPR050197">
    <property type="entry name" value="Aldolase_class_II_sugar_metab"/>
</dbReference>
<dbReference type="PANTHER" id="PTHR22789">
    <property type="entry name" value="FUCULOSE PHOSPHATE ALDOLASE"/>
    <property type="match status" value="1"/>
</dbReference>
<dbReference type="EMBL" id="AXCW01000276">
    <property type="protein sequence ID" value="EYR62287.1"/>
    <property type="molecule type" value="Genomic_DNA"/>
</dbReference>
<keyword evidence="2" id="KW-0456">Lyase</keyword>
<dbReference type="GO" id="GO:0046872">
    <property type="term" value="F:metal ion binding"/>
    <property type="evidence" value="ECO:0007669"/>
    <property type="project" value="UniProtKB-KW"/>
</dbReference>
<accession>A0A021VT85</accession>
<dbReference type="PANTHER" id="PTHR22789:SF0">
    <property type="entry name" value="3-OXO-TETRONATE 4-PHOSPHATE DECARBOXYLASE-RELATED"/>
    <property type="match status" value="1"/>
</dbReference>
<sequence length="228" mass="24603">MSSPTTSPLRWSGGGFTEAELREQVCEIGRNLWTRGLVAANDGNVSVRLPDGHVLCTPTMVSKGYMTPAMLPVVALGGEVVRLGEGGLRPSSEVRMHLRAYQVSDDVGAVVHAHPPYATAFAIKGEALAGAMMPESVVAMPEIPLAPYATPTTDEVPDSVEPFIRTHPGCLLEHHGALTWAADLMTAYLAMERLEYSALMTALVRQIDGERQLSPERVAEVRRRFGLA</sequence>
<evidence type="ECO:0000313" key="4">
    <source>
        <dbReference type="EMBL" id="EYR62287.1"/>
    </source>
</evidence>
<dbReference type="Pfam" id="PF00596">
    <property type="entry name" value="Aldolase_II"/>
    <property type="match status" value="1"/>
</dbReference>
<dbReference type="GO" id="GO:0019323">
    <property type="term" value="P:pentose catabolic process"/>
    <property type="evidence" value="ECO:0007669"/>
    <property type="project" value="TreeGrafter"/>
</dbReference>
<protein>
    <submittedName>
        <fullName evidence="4">Aldolase</fullName>
    </submittedName>
</protein>